<evidence type="ECO:0000256" key="3">
    <source>
        <dbReference type="PROSITE-ProRule" id="PRU10055"/>
    </source>
</evidence>
<dbReference type="InterPro" id="IPR033132">
    <property type="entry name" value="GH_1_N_CS"/>
</dbReference>
<dbReference type="Proteomes" id="UP001141552">
    <property type="component" value="Unassembled WGS sequence"/>
</dbReference>
<comment type="caution">
    <text evidence="7">The sequence shown here is derived from an EMBL/GenBank/DDBJ whole genome shotgun (WGS) entry which is preliminary data.</text>
</comment>
<proteinExistence type="inferred from homology"/>
<organism evidence="7 8">
    <name type="scientific">Turnera subulata</name>
    <dbReference type="NCBI Taxonomy" id="218843"/>
    <lineage>
        <taxon>Eukaryota</taxon>
        <taxon>Viridiplantae</taxon>
        <taxon>Streptophyta</taxon>
        <taxon>Embryophyta</taxon>
        <taxon>Tracheophyta</taxon>
        <taxon>Spermatophyta</taxon>
        <taxon>Magnoliopsida</taxon>
        <taxon>eudicotyledons</taxon>
        <taxon>Gunneridae</taxon>
        <taxon>Pentapetalae</taxon>
        <taxon>rosids</taxon>
        <taxon>fabids</taxon>
        <taxon>Malpighiales</taxon>
        <taxon>Passifloraceae</taxon>
        <taxon>Turnera</taxon>
    </lineage>
</organism>
<dbReference type="GO" id="GO:0005975">
    <property type="term" value="P:carbohydrate metabolic process"/>
    <property type="evidence" value="ECO:0007669"/>
    <property type="project" value="InterPro"/>
</dbReference>
<dbReference type="InterPro" id="IPR001360">
    <property type="entry name" value="Glyco_hydro_1"/>
</dbReference>
<dbReference type="Gene3D" id="3.20.20.80">
    <property type="entry name" value="Glycosidases"/>
    <property type="match status" value="1"/>
</dbReference>
<evidence type="ECO:0000256" key="4">
    <source>
        <dbReference type="RuleBase" id="RU003690"/>
    </source>
</evidence>
<dbReference type="PANTHER" id="PTHR10353">
    <property type="entry name" value="GLYCOSYL HYDROLASE"/>
    <property type="match status" value="1"/>
</dbReference>
<keyword evidence="8" id="KW-1185">Reference proteome</keyword>
<dbReference type="PROSITE" id="PS00653">
    <property type="entry name" value="GLYCOSYL_HYDROL_F1_2"/>
    <property type="match status" value="1"/>
</dbReference>
<reference evidence="7" key="1">
    <citation type="submission" date="2022-02" db="EMBL/GenBank/DDBJ databases">
        <authorList>
            <person name="Henning P.M."/>
            <person name="McCubbin A.G."/>
            <person name="Shore J.S."/>
        </authorList>
    </citation>
    <scope>NUCLEOTIDE SEQUENCE</scope>
    <source>
        <strain evidence="7">F60SS</strain>
        <tissue evidence="7">Leaves</tissue>
    </source>
</reference>
<dbReference type="AlphaFoldDB" id="A0A9Q0FZ78"/>
<keyword evidence="5" id="KW-0326">Glycosidase</keyword>
<dbReference type="EMBL" id="JAKUCV010003010">
    <property type="protein sequence ID" value="KAJ4840619.1"/>
    <property type="molecule type" value="Genomic_DNA"/>
</dbReference>
<dbReference type="FunFam" id="3.20.20.80:FF:000022">
    <property type="entry name" value="Beta-glucosidase 11"/>
    <property type="match status" value="1"/>
</dbReference>
<sequence length="506" mass="57660">MANKGRSFFLCLFALACFTACANAAAPSRLVPFNRSSFPSDFLFGAGSAAYQSEGAALIDGKGPSIWDTFVRKHPEKIWDHSTGDVADDFYHHYKEDIQLMKKVGLESFRFSMAWSRLLPKGKIAGGVNSLGIKFYNDVINELLSNGIKPLVTLLHYDPPQALEDEYGGFRSPKIVEDYRDYVDLCFKHFGDRVKHWVTMNEPNGFAINGYNGGTFAPGRCSKTEGNCTAGDSSTEPYIVTHHLLLCHAAAVKLYREKYQAIQKGKIGITIVTHWFIPKYNTTSGRLAASRALDFFFGWYADPITFGDYPKSMRETVGNRLPRFTAEESKMLKGSYDFLGLNYYTVKYAEFLTLPNNAKPSFTVDMRINMSNERNKRTLGTPTSLNWLFIYPKGLEEVLLYIKKTYNNPPVYLTENGLADNGSLPLDVALKDGLRIRYHSSHLSYLLKAIKDGVNVKAYFMWSFWDDFEWDAGYTVRFGMVYVDFKNNVKRHLKYSAYWFKMFLQK</sequence>
<keyword evidence="2 5" id="KW-0378">Hydrolase</keyword>
<reference evidence="7" key="2">
    <citation type="journal article" date="2023" name="Plants (Basel)">
        <title>Annotation of the Turnera subulata (Passifloraceae) Draft Genome Reveals the S-Locus Evolved after the Divergence of Turneroideae from Passifloroideae in a Stepwise Manner.</title>
        <authorList>
            <person name="Henning P.M."/>
            <person name="Roalson E.H."/>
            <person name="Mir W."/>
            <person name="McCubbin A.G."/>
            <person name="Shore J.S."/>
        </authorList>
    </citation>
    <scope>NUCLEOTIDE SEQUENCE</scope>
    <source>
        <strain evidence="7">F60SS</strain>
    </source>
</reference>
<dbReference type="SUPFAM" id="SSF51445">
    <property type="entry name" value="(Trans)glycosidases"/>
    <property type="match status" value="1"/>
</dbReference>
<evidence type="ECO:0000256" key="2">
    <source>
        <dbReference type="ARBA" id="ARBA00022801"/>
    </source>
</evidence>
<feature type="chain" id="PRO_5040454494" description="Beta-glucosidase" evidence="6">
    <location>
        <begin position="25"/>
        <end position="506"/>
    </location>
</feature>
<evidence type="ECO:0000313" key="8">
    <source>
        <dbReference type="Proteomes" id="UP001141552"/>
    </source>
</evidence>
<comment type="similarity">
    <text evidence="1 4">Belongs to the glycosyl hydrolase 1 family.</text>
</comment>
<evidence type="ECO:0000256" key="6">
    <source>
        <dbReference type="SAM" id="SignalP"/>
    </source>
</evidence>
<dbReference type="PRINTS" id="PR00131">
    <property type="entry name" value="GLHYDRLASE1"/>
</dbReference>
<evidence type="ECO:0000256" key="5">
    <source>
        <dbReference type="RuleBase" id="RU004468"/>
    </source>
</evidence>
<keyword evidence="6" id="KW-0732">Signal</keyword>
<dbReference type="PROSITE" id="PS51257">
    <property type="entry name" value="PROKAR_LIPOPROTEIN"/>
    <property type="match status" value="1"/>
</dbReference>
<dbReference type="InterPro" id="IPR017853">
    <property type="entry name" value="GH"/>
</dbReference>
<protein>
    <recommendedName>
        <fullName evidence="9">Beta-glucosidase</fullName>
    </recommendedName>
</protein>
<feature type="signal peptide" evidence="6">
    <location>
        <begin position="1"/>
        <end position="24"/>
    </location>
</feature>
<dbReference type="OrthoDB" id="65569at2759"/>
<dbReference type="PANTHER" id="PTHR10353:SF297">
    <property type="entry name" value="VICIANIN HYDROLASE-LIKE"/>
    <property type="match status" value="1"/>
</dbReference>
<gene>
    <name evidence="7" type="ORF">Tsubulata_020922</name>
</gene>
<name>A0A9Q0FZ78_9ROSI</name>
<dbReference type="Pfam" id="PF00232">
    <property type="entry name" value="Glyco_hydro_1"/>
    <property type="match status" value="1"/>
</dbReference>
<evidence type="ECO:0000313" key="7">
    <source>
        <dbReference type="EMBL" id="KAJ4840619.1"/>
    </source>
</evidence>
<evidence type="ECO:0008006" key="9">
    <source>
        <dbReference type="Google" id="ProtNLM"/>
    </source>
</evidence>
<dbReference type="PROSITE" id="PS00572">
    <property type="entry name" value="GLYCOSYL_HYDROL_F1_1"/>
    <property type="match status" value="1"/>
</dbReference>
<dbReference type="GO" id="GO:0008422">
    <property type="term" value="F:beta-glucosidase activity"/>
    <property type="evidence" value="ECO:0007669"/>
    <property type="project" value="TreeGrafter"/>
</dbReference>
<dbReference type="InterPro" id="IPR018120">
    <property type="entry name" value="Glyco_hydro_1_AS"/>
</dbReference>
<feature type="active site" description="Nucleophile" evidence="3">
    <location>
        <position position="415"/>
    </location>
</feature>
<accession>A0A9Q0FZ78</accession>
<evidence type="ECO:0000256" key="1">
    <source>
        <dbReference type="ARBA" id="ARBA00010838"/>
    </source>
</evidence>